<feature type="transmembrane region" description="Helical" evidence="10">
    <location>
        <begin position="474"/>
        <end position="497"/>
    </location>
</feature>
<feature type="region of interest" description="Disordered" evidence="9">
    <location>
        <begin position="1056"/>
        <end position="1100"/>
    </location>
</feature>
<evidence type="ECO:0000256" key="8">
    <source>
        <dbReference type="ARBA" id="ARBA00023136"/>
    </source>
</evidence>
<protein>
    <submittedName>
        <fullName evidence="11">RND efflux system, inner membrane transporter CmeB</fullName>
    </submittedName>
</protein>
<keyword evidence="7 10" id="KW-1133">Transmembrane helix</keyword>
<evidence type="ECO:0000256" key="3">
    <source>
        <dbReference type="ARBA" id="ARBA00022448"/>
    </source>
</evidence>
<dbReference type="Gene3D" id="3.30.70.1320">
    <property type="entry name" value="Multidrug efflux transporter AcrB pore domain like"/>
    <property type="match status" value="1"/>
</dbReference>
<feature type="transmembrane region" description="Helical" evidence="10">
    <location>
        <begin position="992"/>
        <end position="1013"/>
    </location>
</feature>
<feature type="transmembrane region" description="Helical" evidence="10">
    <location>
        <begin position="12"/>
        <end position="34"/>
    </location>
</feature>
<dbReference type="GO" id="GO:0042910">
    <property type="term" value="F:xenobiotic transmembrane transporter activity"/>
    <property type="evidence" value="ECO:0007669"/>
    <property type="project" value="TreeGrafter"/>
</dbReference>
<feature type="transmembrane region" description="Helical" evidence="10">
    <location>
        <begin position="879"/>
        <end position="899"/>
    </location>
</feature>
<dbReference type="InterPro" id="IPR004764">
    <property type="entry name" value="MdtF-like"/>
</dbReference>
<keyword evidence="4" id="KW-1003">Cell membrane</keyword>
<evidence type="ECO:0000256" key="7">
    <source>
        <dbReference type="ARBA" id="ARBA00022989"/>
    </source>
</evidence>
<dbReference type="PANTHER" id="PTHR32063:SF11">
    <property type="entry name" value="CATION OR DRUG EFFLUX SYSTEM PROTEIN"/>
    <property type="match status" value="1"/>
</dbReference>
<dbReference type="GO" id="GO:0005886">
    <property type="term" value="C:plasma membrane"/>
    <property type="evidence" value="ECO:0007669"/>
    <property type="project" value="UniProtKB-SubCell"/>
</dbReference>
<organism evidence="11 12">
    <name type="scientific">Microcystis aeruginosa NIES-44</name>
    <dbReference type="NCBI Taxonomy" id="449439"/>
    <lineage>
        <taxon>Bacteria</taxon>
        <taxon>Bacillati</taxon>
        <taxon>Cyanobacteriota</taxon>
        <taxon>Cyanophyceae</taxon>
        <taxon>Oscillatoriophycideae</taxon>
        <taxon>Chroococcales</taxon>
        <taxon>Microcystaceae</taxon>
        <taxon>Microcystis</taxon>
    </lineage>
</organism>
<dbReference type="NCBIfam" id="TIGR00915">
    <property type="entry name" value="2A0602"/>
    <property type="match status" value="1"/>
</dbReference>
<feature type="transmembrane region" description="Helical" evidence="10">
    <location>
        <begin position="350"/>
        <end position="369"/>
    </location>
</feature>
<proteinExistence type="inferred from homology"/>
<keyword evidence="3" id="KW-0813">Transport</keyword>
<dbReference type="Proteomes" id="UP000030321">
    <property type="component" value="Unassembled WGS sequence"/>
</dbReference>
<name>A0A0A1VQI1_MICAE</name>
<evidence type="ECO:0000256" key="4">
    <source>
        <dbReference type="ARBA" id="ARBA00022475"/>
    </source>
</evidence>
<dbReference type="InterPro" id="IPR001036">
    <property type="entry name" value="Acrflvin-R"/>
</dbReference>
<evidence type="ECO:0000313" key="11">
    <source>
        <dbReference type="EMBL" id="GAL91728.1"/>
    </source>
</evidence>
<evidence type="ECO:0000256" key="5">
    <source>
        <dbReference type="ARBA" id="ARBA00022519"/>
    </source>
</evidence>
<comment type="caution">
    <text evidence="11">The sequence shown here is derived from an EMBL/GenBank/DDBJ whole genome shotgun (WGS) entry which is preliminary data.</text>
</comment>
<evidence type="ECO:0000256" key="6">
    <source>
        <dbReference type="ARBA" id="ARBA00022692"/>
    </source>
</evidence>
<feature type="transmembrane region" description="Helical" evidence="10">
    <location>
        <begin position="447"/>
        <end position="468"/>
    </location>
</feature>
<dbReference type="InterPro" id="IPR027463">
    <property type="entry name" value="AcrB_DN_DC_subdom"/>
</dbReference>
<dbReference type="Pfam" id="PF00873">
    <property type="entry name" value="ACR_tran"/>
    <property type="match status" value="1"/>
</dbReference>
<keyword evidence="5" id="KW-0997">Cell inner membrane</keyword>
<gene>
    <name evidence="11" type="ORF">N44_00016</name>
</gene>
<dbReference type="PANTHER" id="PTHR32063">
    <property type="match status" value="1"/>
</dbReference>
<feature type="transmembrane region" description="Helical" evidence="10">
    <location>
        <begin position="376"/>
        <end position="398"/>
    </location>
</feature>
<evidence type="ECO:0000256" key="10">
    <source>
        <dbReference type="SAM" id="Phobius"/>
    </source>
</evidence>
<dbReference type="Gene3D" id="3.30.70.1430">
    <property type="entry name" value="Multidrug efflux transporter AcrB pore domain"/>
    <property type="match status" value="2"/>
</dbReference>
<keyword evidence="6 10" id="KW-0812">Transmembrane</keyword>
<feature type="transmembrane region" description="Helical" evidence="10">
    <location>
        <begin position="1025"/>
        <end position="1046"/>
    </location>
</feature>
<dbReference type="SUPFAM" id="SSF82693">
    <property type="entry name" value="Multidrug efflux transporter AcrB pore domain, PN1, PN2, PC1 and PC2 subdomains"/>
    <property type="match status" value="3"/>
</dbReference>
<dbReference type="Gene3D" id="1.20.1640.10">
    <property type="entry name" value="Multidrug efflux transporter AcrB transmembrane domain"/>
    <property type="match status" value="2"/>
</dbReference>
<dbReference type="EMBL" id="BBPA01000010">
    <property type="protein sequence ID" value="GAL91728.1"/>
    <property type="molecule type" value="Genomic_DNA"/>
</dbReference>
<dbReference type="Gene3D" id="3.30.70.1440">
    <property type="entry name" value="Multidrug efflux transporter AcrB pore domain"/>
    <property type="match status" value="1"/>
</dbReference>
<feature type="transmembrane region" description="Helical" evidence="10">
    <location>
        <begin position="404"/>
        <end position="426"/>
    </location>
</feature>
<dbReference type="SUPFAM" id="SSF82714">
    <property type="entry name" value="Multidrug efflux transporter AcrB TolC docking domain, DN and DC subdomains"/>
    <property type="match status" value="2"/>
</dbReference>
<dbReference type="GO" id="GO:0015562">
    <property type="term" value="F:efflux transmembrane transporter activity"/>
    <property type="evidence" value="ECO:0007669"/>
    <property type="project" value="InterPro"/>
</dbReference>
<dbReference type="SUPFAM" id="SSF82866">
    <property type="entry name" value="Multidrug efflux transporter AcrB transmembrane domain"/>
    <property type="match status" value="2"/>
</dbReference>
<feature type="transmembrane region" description="Helical" evidence="10">
    <location>
        <begin position="544"/>
        <end position="563"/>
    </location>
</feature>
<accession>A0A0A1VQI1</accession>
<dbReference type="AlphaFoldDB" id="A0A0A1VQI1"/>
<dbReference type="Gene3D" id="3.30.2090.10">
    <property type="entry name" value="Multidrug efflux transporter AcrB TolC docking domain, DN and DC subdomains"/>
    <property type="match status" value="2"/>
</dbReference>
<dbReference type="RefSeq" id="WP_045357004.1">
    <property type="nucleotide sequence ID" value="NZ_BBPA01000010.1"/>
</dbReference>
<comment type="similarity">
    <text evidence="2">Belongs to the resistance-nodulation-cell division (RND) (TC 2.A.6) family.</text>
</comment>
<feature type="compositionally biased region" description="Polar residues" evidence="9">
    <location>
        <begin position="1091"/>
        <end position="1100"/>
    </location>
</feature>
<keyword evidence="8 10" id="KW-0472">Membrane</keyword>
<comment type="subcellular location">
    <subcellularLocation>
        <location evidence="1">Cell inner membrane</location>
        <topology evidence="1">Multi-pass membrane protein</topology>
    </subcellularLocation>
</comment>
<dbReference type="GO" id="GO:0009636">
    <property type="term" value="P:response to toxic substance"/>
    <property type="evidence" value="ECO:0007669"/>
    <property type="project" value="UniProtKB-ARBA"/>
</dbReference>
<evidence type="ECO:0000256" key="2">
    <source>
        <dbReference type="ARBA" id="ARBA00010942"/>
    </source>
</evidence>
<feature type="transmembrane region" description="Helical" evidence="10">
    <location>
        <begin position="906"/>
        <end position="923"/>
    </location>
</feature>
<feature type="transmembrane region" description="Helical" evidence="10">
    <location>
        <begin position="943"/>
        <end position="964"/>
    </location>
</feature>
<reference evidence="12" key="1">
    <citation type="journal article" date="2015" name="Genome">
        <title>Whole Genome Sequence of the Non-Microcystin-Producing Microcystis aeruginosa Strain NIES-44.</title>
        <authorList>
            <person name="Okano K."/>
            <person name="Miyata N."/>
            <person name="Ozaki Y."/>
        </authorList>
    </citation>
    <scope>NUCLEOTIDE SEQUENCE [LARGE SCALE GENOMIC DNA]</scope>
    <source>
        <strain evidence="12">NIES-44</strain>
    </source>
</reference>
<sequence length="1100" mass="118809">MILSIADTFIKRPVLTTVCSILIVLIGAIAVPFLPLEKLPQLAFIQVAVNANYLGTDAKTVQDNVTTVLDRQINGTEQIVYMQSQSTNTGQSTVNVFFPVEMDRNIAQVLVQNRVSTAAASLPEEVNRQGVTTNTQSPSVTLAYGISAKPDEKGNYPYDTVFLSNFVDRVIDAEIRRIEGVGSTTIIGEREYALRFWLNPDALAARGVSAEQVVQAIREQNIQVGAGTIGGDPSPEEQQFQIAIRAVGRVATGEEAENIVVKVGENGDLIRIKDVGRAEIGAESYSTAAYFDKSPAVVYIVYQLPGSNAWNTAKLVKEKMAELEPSFPPGLNIAITLDNTAFVAASLEEALGTLVEAILLVILVIFIFLQDWRTTIIPAIAIPVSLIGTMAVALALGYSLNNLSLFAVILATGLVVDDGIVVVEAVSEKLRQGMRPFQASLDAMGELTSAVIASSLVLFAVFIPVTFFPGTVGIVYRQFAVIISASILISTFNALSFSPTMSAIIMKPPQGTRGPLGLFFEGFNRGFNAVKEGYRRSIEFLIRIRFLVLPFFIAALFLTAWSYNTTPQGFIPEEDQGYAFVLVQAPPGVSLRYTDQVIRQINEEILDGIEEIEHFVGMAGFSFAGSGSNQGLFFVKLKEWSERPGEDKSVFGVLRKINQQLATKVPDARAFAVNAPPVDGLSSTGGFELFIQNRASFPMDALIANANKVMAEARTRPELSGIFTQFTTDTPMLELSINRNQLQAQNVDMQAVFGTLQTYLGSNFVNQFVLGDRLYRVFAQAEADYRSNPEDINRLYVRSRTGANIPLSGLISVKRFTYPPIITNFNLYPSINVQGSPAPGFSTGQAIAVMEDVCRKVLQPGFGYAWTGTAFQEKTSAGAAPIIFGLAFVVVFLVLAAQYESYIDPIIIMITVPLAILGAMGALLLRANFLQVGSLFPAVNNNIYAQVALVMLIGLAAKNAILIVEFANQSRTLGLSIPDAAARASTERLRPILMTAISGLVGFLPLVIASGAGAMSRWSLGTAILGGYLISTVLSLFLVPVLYVLIKQFEARFLSSKPPKSGGSGGKKTPSLDGERNTSETPIEEGAISSLKISPQSPND</sequence>
<evidence type="ECO:0000256" key="1">
    <source>
        <dbReference type="ARBA" id="ARBA00004429"/>
    </source>
</evidence>
<dbReference type="PRINTS" id="PR00702">
    <property type="entry name" value="ACRIFLAVINRP"/>
</dbReference>
<evidence type="ECO:0000256" key="9">
    <source>
        <dbReference type="SAM" id="MobiDB-lite"/>
    </source>
</evidence>
<evidence type="ECO:0000313" key="12">
    <source>
        <dbReference type="Proteomes" id="UP000030321"/>
    </source>
</evidence>